<dbReference type="Gene3D" id="1.10.3810.10">
    <property type="entry name" value="Biosynthetic peptidoglycan transglycosylase-like"/>
    <property type="match status" value="1"/>
</dbReference>
<reference evidence="3 4" key="1">
    <citation type="submission" date="2021-01" db="EMBL/GenBank/DDBJ databases">
        <title>Whole genome shotgun sequence of Catellatospora bangladeshensis NBRC 107357.</title>
        <authorList>
            <person name="Komaki H."/>
            <person name="Tamura T."/>
        </authorList>
    </citation>
    <scope>NUCLEOTIDE SEQUENCE [LARGE SCALE GENOMIC DNA]</scope>
    <source>
        <strain evidence="3 4">NBRC 107357</strain>
    </source>
</reference>
<protein>
    <recommendedName>
        <fullName evidence="2">Glycosyl transferase family 51 domain-containing protein</fullName>
    </recommendedName>
</protein>
<feature type="domain" description="Glycosyl transferase family 51" evidence="2">
    <location>
        <begin position="121"/>
        <end position="185"/>
    </location>
</feature>
<organism evidence="3 4">
    <name type="scientific">Catellatospora bangladeshensis</name>
    <dbReference type="NCBI Taxonomy" id="310355"/>
    <lineage>
        <taxon>Bacteria</taxon>
        <taxon>Bacillati</taxon>
        <taxon>Actinomycetota</taxon>
        <taxon>Actinomycetes</taxon>
        <taxon>Micromonosporales</taxon>
        <taxon>Micromonosporaceae</taxon>
        <taxon>Catellatospora</taxon>
    </lineage>
</organism>
<dbReference type="SUPFAM" id="SSF53955">
    <property type="entry name" value="Lysozyme-like"/>
    <property type="match status" value="1"/>
</dbReference>
<dbReference type="Pfam" id="PF00912">
    <property type="entry name" value="Transgly"/>
    <property type="match status" value="1"/>
</dbReference>
<keyword evidence="1" id="KW-0472">Membrane</keyword>
<keyword evidence="4" id="KW-1185">Reference proteome</keyword>
<dbReference type="InterPro" id="IPR036950">
    <property type="entry name" value="PBP_transglycosylase"/>
</dbReference>
<evidence type="ECO:0000313" key="4">
    <source>
        <dbReference type="Proteomes" id="UP000601223"/>
    </source>
</evidence>
<dbReference type="EMBL" id="BONF01000030">
    <property type="protein sequence ID" value="GIF83618.1"/>
    <property type="molecule type" value="Genomic_DNA"/>
</dbReference>
<dbReference type="InterPro" id="IPR023346">
    <property type="entry name" value="Lysozyme-like_dom_sf"/>
</dbReference>
<dbReference type="InterPro" id="IPR001264">
    <property type="entry name" value="Glyco_trans_51"/>
</dbReference>
<evidence type="ECO:0000256" key="1">
    <source>
        <dbReference type="SAM" id="Phobius"/>
    </source>
</evidence>
<proteinExistence type="predicted"/>
<keyword evidence="1" id="KW-0812">Transmembrane</keyword>
<comment type="caution">
    <text evidence="3">The sequence shown here is derived from an EMBL/GenBank/DDBJ whole genome shotgun (WGS) entry which is preliminary data.</text>
</comment>
<dbReference type="Proteomes" id="UP000601223">
    <property type="component" value="Unassembled WGS sequence"/>
</dbReference>
<sequence>MGVSIVDLPRSAPLPPPKPNRLLRLAGLAAALVLLAGVAYGGMQYYYADVPMPKERFATTHPIRVTNLPPGVADAFVAAVDPGFHDQATGLIWPSTLITKKYAVAAMGLDESELDSWRVRVAAHKLEDWYSKPDLLGFYLTTARFDTGATGLTEAARWYAGKDPRDLTLAEAALVAVHVGAGSTHVEQAWHRVLDTMVERGLLSAATRAGLVFPKQITH</sequence>
<keyword evidence="1" id="KW-1133">Transmembrane helix</keyword>
<evidence type="ECO:0000313" key="3">
    <source>
        <dbReference type="EMBL" id="GIF83618.1"/>
    </source>
</evidence>
<name>A0A8J3JN38_9ACTN</name>
<gene>
    <name evidence="3" type="ORF">Cba03nite_49670</name>
</gene>
<dbReference type="AlphaFoldDB" id="A0A8J3JN38"/>
<accession>A0A8J3JN38</accession>
<evidence type="ECO:0000259" key="2">
    <source>
        <dbReference type="Pfam" id="PF00912"/>
    </source>
</evidence>
<feature type="transmembrane region" description="Helical" evidence="1">
    <location>
        <begin position="25"/>
        <end position="47"/>
    </location>
</feature>